<dbReference type="EMBL" id="JACHBL010000001">
    <property type="protein sequence ID" value="MBB5598474.1"/>
    <property type="molecule type" value="Genomic_DNA"/>
</dbReference>
<evidence type="ECO:0000313" key="2">
    <source>
        <dbReference type="Proteomes" id="UP000523863"/>
    </source>
</evidence>
<dbReference type="RefSeq" id="WP_183642209.1">
    <property type="nucleotide sequence ID" value="NZ_JACHBL010000001.1"/>
</dbReference>
<dbReference type="AlphaFoldDB" id="A0A7W9DBF6"/>
<name>A0A7W9DBF6_9MICC</name>
<organism evidence="1 2">
    <name type="scientific">Neomicrococcus lactis</name>
    <dbReference type="NCBI Taxonomy" id="732241"/>
    <lineage>
        <taxon>Bacteria</taxon>
        <taxon>Bacillati</taxon>
        <taxon>Actinomycetota</taxon>
        <taxon>Actinomycetes</taxon>
        <taxon>Micrococcales</taxon>
        <taxon>Micrococcaceae</taxon>
        <taxon>Neomicrococcus</taxon>
    </lineage>
</organism>
<comment type="caution">
    <text evidence="1">The sequence shown here is derived from an EMBL/GenBank/DDBJ whole genome shotgun (WGS) entry which is preliminary data.</text>
</comment>
<sequence length="166" mass="18072">MGDGVFSAWRAHRKDNKELGNGVWRRAHDRYVRALDRFHQILEQDSSSTDDHAFHNSMVALANECADLLPRVRSICVNAQAKWPSDENNIPGEGVQIHRELSHTANDLAQAAQALAMASLDNSSGGVVLNPLDSAESVPAQNVRRRVAAVAGGVERAEAKLKELAS</sequence>
<dbReference type="Proteomes" id="UP000523863">
    <property type="component" value="Unassembled WGS sequence"/>
</dbReference>
<keyword evidence="2" id="KW-1185">Reference proteome</keyword>
<protein>
    <submittedName>
        <fullName evidence="1">Uncharacterized protein</fullName>
    </submittedName>
</protein>
<reference evidence="1 2" key="1">
    <citation type="submission" date="2020-08" db="EMBL/GenBank/DDBJ databases">
        <title>Sequencing the genomes of 1000 actinobacteria strains.</title>
        <authorList>
            <person name="Klenk H.-P."/>
        </authorList>
    </citation>
    <scope>NUCLEOTIDE SEQUENCE [LARGE SCALE GENOMIC DNA]</scope>
    <source>
        <strain evidence="1 2">DSM 23694</strain>
    </source>
</reference>
<proteinExistence type="predicted"/>
<accession>A0A7W9DBF6</accession>
<evidence type="ECO:0000313" key="1">
    <source>
        <dbReference type="EMBL" id="MBB5598474.1"/>
    </source>
</evidence>
<gene>
    <name evidence="1" type="ORF">BKA12_001554</name>
</gene>